<name>A0A916E4Q2_9GLOM</name>
<protein>
    <submittedName>
        <fullName evidence="2">Uncharacterized protein</fullName>
    </submittedName>
</protein>
<evidence type="ECO:0000256" key="1">
    <source>
        <dbReference type="SAM" id="MobiDB-lite"/>
    </source>
</evidence>
<feature type="region of interest" description="Disordered" evidence="1">
    <location>
        <begin position="210"/>
        <end position="233"/>
    </location>
</feature>
<proteinExistence type="predicted"/>
<dbReference type="EMBL" id="CAGKOT010000017">
    <property type="protein sequence ID" value="CAB5362088.1"/>
    <property type="molecule type" value="Genomic_DNA"/>
</dbReference>
<feature type="compositionally biased region" description="Basic and acidic residues" evidence="1">
    <location>
        <begin position="222"/>
        <end position="233"/>
    </location>
</feature>
<dbReference type="OrthoDB" id="2430085at2759"/>
<feature type="compositionally biased region" description="Acidic residues" evidence="1">
    <location>
        <begin position="212"/>
        <end position="221"/>
    </location>
</feature>
<sequence>MSEVIEIEVDDIDKNDVDKNDVDKIFTFDDVDDKSHNGKPITIIETSPNENYLITYSEEDRSIVGWNVEDIDKVQLKFDKTVKIDEDNKYETESLCVSDDKKLCRIYNISDYHHDGNIDDKNKFETKNIGIFNNDEKFIFLKVNDKIIVYSIELEIPIATLDINDDTQLYNFMNHSGLFLLPSLFYYTPDKEIKYCWNSKYKNILNQTLLEEPTDDDPTDEQTDKPTDEQANY</sequence>
<comment type="caution">
    <text evidence="2">The sequence shown here is derived from an EMBL/GenBank/DDBJ whole genome shotgun (WGS) entry which is preliminary data.</text>
</comment>
<reference evidence="2" key="1">
    <citation type="submission" date="2020-05" db="EMBL/GenBank/DDBJ databases">
        <authorList>
            <person name="Rincon C."/>
            <person name="Sanders R I."/>
            <person name="Robbins C."/>
            <person name="Chaturvedi A."/>
        </authorList>
    </citation>
    <scope>NUCLEOTIDE SEQUENCE</scope>
    <source>
        <strain evidence="2">CHB12</strain>
    </source>
</reference>
<accession>A0A916E4Q2</accession>
<organism evidence="2 3">
    <name type="scientific">Rhizophagus irregularis</name>
    <dbReference type="NCBI Taxonomy" id="588596"/>
    <lineage>
        <taxon>Eukaryota</taxon>
        <taxon>Fungi</taxon>
        <taxon>Fungi incertae sedis</taxon>
        <taxon>Mucoromycota</taxon>
        <taxon>Glomeromycotina</taxon>
        <taxon>Glomeromycetes</taxon>
        <taxon>Glomerales</taxon>
        <taxon>Glomeraceae</taxon>
        <taxon>Rhizophagus</taxon>
    </lineage>
</organism>
<dbReference type="AlphaFoldDB" id="A0A916E4Q2"/>
<evidence type="ECO:0000313" key="3">
    <source>
        <dbReference type="Proteomes" id="UP000684084"/>
    </source>
</evidence>
<dbReference type="Proteomes" id="UP000684084">
    <property type="component" value="Unassembled WGS sequence"/>
</dbReference>
<gene>
    <name evidence="2" type="ORF">CHRIB12_LOCUS8935</name>
</gene>
<evidence type="ECO:0000313" key="2">
    <source>
        <dbReference type="EMBL" id="CAB5362088.1"/>
    </source>
</evidence>